<dbReference type="EnsemblMetazoa" id="XM_003240343.3">
    <property type="protein sequence ID" value="XP_003240391.1"/>
    <property type="gene ID" value="LOC100574636"/>
</dbReference>
<dbReference type="RefSeq" id="XP_008182097.1">
    <property type="nucleotide sequence ID" value="XM_008183875.1"/>
</dbReference>
<keyword evidence="3" id="KW-1185">Reference proteome</keyword>
<dbReference type="RefSeq" id="XP_003240391.1">
    <property type="nucleotide sequence ID" value="XM_003240343.2"/>
</dbReference>
<dbReference type="GeneID" id="100574636"/>
<reference evidence="2" key="2">
    <citation type="submission" date="2022-06" db="UniProtKB">
        <authorList>
            <consortium name="EnsemblMetazoa"/>
        </authorList>
    </citation>
    <scope>IDENTIFICATION</scope>
</reference>
<dbReference type="Proteomes" id="UP000007819">
    <property type="component" value="Chromosome A1"/>
</dbReference>
<feature type="transmembrane region" description="Helical" evidence="1">
    <location>
        <begin position="86"/>
        <end position="105"/>
    </location>
</feature>
<reference evidence="3" key="1">
    <citation type="submission" date="2010-06" db="EMBL/GenBank/DDBJ databases">
        <authorList>
            <person name="Jiang H."/>
            <person name="Abraham K."/>
            <person name="Ali S."/>
            <person name="Alsbrooks S.L."/>
            <person name="Anim B.N."/>
            <person name="Anosike U.S."/>
            <person name="Attaway T."/>
            <person name="Bandaranaike D.P."/>
            <person name="Battles P.K."/>
            <person name="Bell S.N."/>
            <person name="Bell A.V."/>
            <person name="Beltran B."/>
            <person name="Bickham C."/>
            <person name="Bustamante Y."/>
            <person name="Caleb T."/>
            <person name="Canada A."/>
            <person name="Cardenas V."/>
            <person name="Carter K."/>
            <person name="Chacko J."/>
            <person name="Chandrabose M.N."/>
            <person name="Chavez D."/>
            <person name="Chavez A."/>
            <person name="Chen L."/>
            <person name="Chu H.-S."/>
            <person name="Claassen K.J."/>
            <person name="Cockrell R."/>
            <person name="Collins M."/>
            <person name="Cooper J.A."/>
            <person name="Cree A."/>
            <person name="Curry S.M."/>
            <person name="Da Y."/>
            <person name="Dao M.D."/>
            <person name="Das B."/>
            <person name="Davila M.-L."/>
            <person name="Davy-Carroll L."/>
            <person name="Denson S."/>
            <person name="Dinh H."/>
            <person name="Ebong V.E."/>
            <person name="Edwards J.R."/>
            <person name="Egan A."/>
            <person name="El-Daye J."/>
            <person name="Escobedo L."/>
            <person name="Fernandez S."/>
            <person name="Fernando P.R."/>
            <person name="Flagg N."/>
            <person name="Forbes L.D."/>
            <person name="Fowler R.G."/>
            <person name="Fu Q."/>
            <person name="Gabisi R.A."/>
            <person name="Ganer J."/>
            <person name="Garbino Pronczuk A."/>
            <person name="Garcia R.M."/>
            <person name="Garner T."/>
            <person name="Garrett T.E."/>
            <person name="Gonzalez D.A."/>
            <person name="Hamid H."/>
            <person name="Hawkins E.S."/>
            <person name="Hirani K."/>
            <person name="Hogues M.E."/>
            <person name="Hollins B."/>
            <person name="Hsiao C.-H."/>
            <person name="Jabil R."/>
            <person name="James M.L."/>
            <person name="Jhangiani S.N."/>
            <person name="Johnson B."/>
            <person name="Johnson Q."/>
            <person name="Joshi V."/>
            <person name="Kalu J.B."/>
            <person name="Kam C."/>
            <person name="Kashfia A."/>
            <person name="Keebler J."/>
            <person name="Kisamo H."/>
            <person name="Kovar C.L."/>
            <person name="Lago L.A."/>
            <person name="Lai C.-Y."/>
            <person name="Laidlaw J."/>
            <person name="Lara F."/>
            <person name="Le T.-K."/>
            <person name="Lee S.L."/>
            <person name="Legall F.H."/>
            <person name="Lemon S.J."/>
            <person name="Lewis L.R."/>
            <person name="Li B."/>
            <person name="Liu Y."/>
            <person name="Liu Y.-S."/>
            <person name="Lopez J."/>
            <person name="Lozado R.J."/>
            <person name="Lu J."/>
            <person name="Madu R.C."/>
            <person name="Maheshwari M."/>
            <person name="Maheshwari R."/>
            <person name="Malloy K."/>
            <person name="Martinez E."/>
            <person name="Mathew T."/>
            <person name="Mercado I.C."/>
            <person name="Mercado C."/>
            <person name="Meyer B."/>
            <person name="Montgomery K."/>
            <person name="Morgan M.B."/>
            <person name="Munidasa M."/>
            <person name="Nazareth L.V."/>
            <person name="Nelson J."/>
            <person name="Ng B.M."/>
            <person name="Nguyen N.B."/>
            <person name="Nguyen P.Q."/>
            <person name="Nguyen T."/>
            <person name="Obregon M."/>
            <person name="Okwuonu G.O."/>
            <person name="Onwere C.G."/>
            <person name="Orozco G."/>
            <person name="Parra A."/>
            <person name="Patel S."/>
            <person name="Patil S."/>
            <person name="Perez A."/>
            <person name="Perez Y."/>
            <person name="Pham C."/>
            <person name="Primus E.L."/>
            <person name="Pu L.-L."/>
            <person name="Puazo M."/>
            <person name="Qin X."/>
            <person name="Quiroz J.B."/>
            <person name="Reese J."/>
            <person name="Richards S."/>
            <person name="Rives C.M."/>
            <person name="Robberts R."/>
            <person name="Ruiz S.J."/>
            <person name="Ruiz M.J."/>
            <person name="Santibanez J."/>
            <person name="Schneider B.W."/>
            <person name="Sisson I."/>
            <person name="Smith M."/>
            <person name="Sodergren E."/>
            <person name="Song X.-Z."/>
            <person name="Song B.B."/>
            <person name="Summersgill H."/>
            <person name="Thelus R."/>
            <person name="Thornton R.D."/>
            <person name="Trejos Z.Y."/>
            <person name="Usmani K."/>
            <person name="Vattathil S."/>
            <person name="Villasana D."/>
            <person name="Walker D.L."/>
            <person name="Wang S."/>
            <person name="Wang K."/>
            <person name="White C.S."/>
            <person name="Williams A.C."/>
            <person name="Williamson J."/>
            <person name="Wilson K."/>
            <person name="Woghiren I.O."/>
            <person name="Woodworth J.R."/>
            <person name="Worley K.C."/>
            <person name="Wright R.A."/>
            <person name="Wu W."/>
            <person name="Young L."/>
            <person name="Zhang L."/>
            <person name="Zhang J."/>
            <person name="Zhu Y."/>
            <person name="Muzny D.M."/>
            <person name="Weinstock G."/>
            <person name="Gibbs R.A."/>
        </authorList>
    </citation>
    <scope>NUCLEOTIDE SEQUENCE [LARGE SCALE GENOMIC DNA]</scope>
    <source>
        <strain evidence="3">LSR1</strain>
    </source>
</reference>
<dbReference type="KEGG" id="api:100574636"/>
<dbReference type="AlphaFoldDB" id="A0A8R2B541"/>
<dbReference type="OrthoDB" id="6586657at2759"/>
<dbReference type="RefSeq" id="XP_003240392.1">
    <property type="nucleotide sequence ID" value="XM_003240344.2"/>
</dbReference>
<keyword evidence="1" id="KW-1133">Transmembrane helix</keyword>
<proteinExistence type="predicted"/>
<dbReference type="EnsemblMetazoa" id="XM_003240344.3">
    <property type="protein sequence ID" value="XP_003240392.1"/>
    <property type="gene ID" value="LOC100574636"/>
</dbReference>
<name>A0A8R2B541_ACYPI</name>
<dbReference type="EnsemblMetazoa" id="XM_016803838.2">
    <property type="protein sequence ID" value="XP_016659327.1"/>
    <property type="gene ID" value="LOC100574636"/>
</dbReference>
<protein>
    <submittedName>
        <fullName evidence="2">Uncharacterized protein</fullName>
    </submittedName>
</protein>
<organism evidence="2 3">
    <name type="scientific">Acyrthosiphon pisum</name>
    <name type="common">Pea aphid</name>
    <dbReference type="NCBI Taxonomy" id="7029"/>
    <lineage>
        <taxon>Eukaryota</taxon>
        <taxon>Metazoa</taxon>
        <taxon>Ecdysozoa</taxon>
        <taxon>Arthropoda</taxon>
        <taxon>Hexapoda</taxon>
        <taxon>Insecta</taxon>
        <taxon>Pterygota</taxon>
        <taxon>Neoptera</taxon>
        <taxon>Paraneoptera</taxon>
        <taxon>Hemiptera</taxon>
        <taxon>Sternorrhyncha</taxon>
        <taxon>Aphidomorpha</taxon>
        <taxon>Aphidoidea</taxon>
        <taxon>Aphididae</taxon>
        <taxon>Macrosiphini</taxon>
        <taxon>Acyrthosiphon</taxon>
    </lineage>
</organism>
<keyword evidence="1" id="KW-0812">Transmembrane</keyword>
<dbReference type="RefSeq" id="XP_016659327.1">
    <property type="nucleotide sequence ID" value="XM_016803838.1"/>
</dbReference>
<sequence length="178" mass="20371">MTIIINEGLLKITQKMCLIALTIYTYILFSSQIQTCPLIKTGSKIYPFDSAFFQSSVLFLTAAAISIVECDIWPNNAKPKNRIIQFLAELYIMTNVILLVYALFWHPIVITTSIFTDKLSVLTHKWSGSANVYKKCIPTCMESIHSTKFHCNLLGALILYYVIEKFGKKDLRRVRCLF</sequence>
<keyword evidence="1" id="KW-0472">Membrane</keyword>
<evidence type="ECO:0000256" key="1">
    <source>
        <dbReference type="SAM" id="Phobius"/>
    </source>
</evidence>
<evidence type="ECO:0000313" key="2">
    <source>
        <dbReference type="EnsemblMetazoa" id="XP_008182097.1"/>
    </source>
</evidence>
<dbReference type="EnsemblMetazoa" id="XM_008183875.2">
    <property type="protein sequence ID" value="XP_008182097.1"/>
    <property type="gene ID" value="LOC100574636"/>
</dbReference>
<feature type="transmembrane region" description="Helical" evidence="1">
    <location>
        <begin position="51"/>
        <end position="74"/>
    </location>
</feature>
<feature type="transmembrane region" description="Helical" evidence="1">
    <location>
        <begin position="12"/>
        <end position="31"/>
    </location>
</feature>
<evidence type="ECO:0000313" key="3">
    <source>
        <dbReference type="Proteomes" id="UP000007819"/>
    </source>
</evidence>
<accession>A0A8R2B541</accession>